<dbReference type="EMBL" id="JAAMPC010000011">
    <property type="protein sequence ID" value="KAG2282773.1"/>
    <property type="molecule type" value="Genomic_DNA"/>
</dbReference>
<organism evidence="2 3">
    <name type="scientific">Brassica carinata</name>
    <name type="common">Ethiopian mustard</name>
    <name type="synonym">Abyssinian cabbage</name>
    <dbReference type="NCBI Taxonomy" id="52824"/>
    <lineage>
        <taxon>Eukaryota</taxon>
        <taxon>Viridiplantae</taxon>
        <taxon>Streptophyta</taxon>
        <taxon>Embryophyta</taxon>
        <taxon>Tracheophyta</taxon>
        <taxon>Spermatophyta</taxon>
        <taxon>Magnoliopsida</taxon>
        <taxon>eudicotyledons</taxon>
        <taxon>Gunneridae</taxon>
        <taxon>Pentapetalae</taxon>
        <taxon>rosids</taxon>
        <taxon>malvids</taxon>
        <taxon>Brassicales</taxon>
        <taxon>Brassicaceae</taxon>
        <taxon>Brassiceae</taxon>
        <taxon>Brassica</taxon>
    </lineage>
</organism>
<feature type="region of interest" description="Disordered" evidence="1">
    <location>
        <begin position="1"/>
        <end position="24"/>
    </location>
</feature>
<dbReference type="AlphaFoldDB" id="A0A8X7R4Z9"/>
<keyword evidence="3" id="KW-1185">Reference proteome</keyword>
<accession>A0A8X7R4Z9</accession>
<dbReference type="Proteomes" id="UP000886595">
    <property type="component" value="Unassembled WGS sequence"/>
</dbReference>
<gene>
    <name evidence="2" type="ORF">Bca52824_053993</name>
</gene>
<name>A0A8X7R4Z9_BRACI</name>
<evidence type="ECO:0000313" key="3">
    <source>
        <dbReference type="Proteomes" id="UP000886595"/>
    </source>
</evidence>
<reference evidence="2 3" key="1">
    <citation type="submission" date="2020-02" db="EMBL/GenBank/DDBJ databases">
        <authorList>
            <person name="Ma Q."/>
            <person name="Huang Y."/>
            <person name="Song X."/>
            <person name="Pei D."/>
        </authorList>
    </citation>
    <scope>NUCLEOTIDE SEQUENCE [LARGE SCALE GENOMIC DNA]</scope>
    <source>
        <strain evidence="2">Sxm20200214</strain>
        <tissue evidence="2">Leaf</tissue>
    </source>
</reference>
<sequence>MSSSRKSSTKSHHDRSVPDGSSLQHVDVVPKVEFSAGSIDPEEVNAYWVGRGEVKPPVPGLWVPSPFKANPVAGCPSRGCPNGLAAIRRFCRVPELVEFRLPEAGEVALSPPEGNFTCYEAYLMQCHLWRNDPMMKSRALMSKRCVDVKRDAEIILTKRLCRGCAKQKSAAMKACRESKKPTCDVVDEFMLFSTKRPFSLLRWLITAPQGTRGYLISDKDSRALEEEAKAQSHMLVSQEV</sequence>
<comment type="caution">
    <text evidence="2">The sequence shown here is derived from an EMBL/GenBank/DDBJ whole genome shotgun (WGS) entry which is preliminary data.</text>
</comment>
<protein>
    <submittedName>
        <fullName evidence="2">Uncharacterized protein</fullName>
    </submittedName>
</protein>
<evidence type="ECO:0000256" key="1">
    <source>
        <dbReference type="SAM" id="MobiDB-lite"/>
    </source>
</evidence>
<proteinExistence type="predicted"/>
<evidence type="ECO:0000313" key="2">
    <source>
        <dbReference type="EMBL" id="KAG2282773.1"/>
    </source>
</evidence>